<dbReference type="PANTHER" id="PTHR15708">
    <property type="entry name" value="ACTIN BUNDLING/MISSING IN METASTASIS-RELATED"/>
    <property type="match status" value="1"/>
</dbReference>
<evidence type="ECO:0000313" key="3">
    <source>
        <dbReference type="RefSeq" id="XP_014678620.1"/>
    </source>
</evidence>
<gene>
    <name evidence="3" type="primary">LOC106818425</name>
</gene>
<dbReference type="InterPro" id="IPR030127">
    <property type="entry name" value="MTSS1/MTSS2"/>
</dbReference>
<dbReference type="PANTHER" id="PTHR15708:SF4">
    <property type="entry name" value="FI21477P1-RELATED"/>
    <property type="match status" value="1"/>
</dbReference>
<proteinExistence type="predicted"/>
<feature type="non-terminal residue" evidence="3">
    <location>
        <position position="96"/>
    </location>
</feature>
<dbReference type="InterPro" id="IPR013606">
    <property type="entry name" value="I-BAR_dom"/>
</dbReference>
<dbReference type="InterPro" id="IPR027267">
    <property type="entry name" value="AH/BAR_dom_sf"/>
</dbReference>
<name>A0ABM1F2E9_PRICU</name>
<evidence type="ECO:0000259" key="1">
    <source>
        <dbReference type="PROSITE" id="PS51338"/>
    </source>
</evidence>
<dbReference type="SUPFAM" id="SSF103657">
    <property type="entry name" value="BAR/IMD domain-like"/>
    <property type="match status" value="1"/>
</dbReference>
<dbReference type="Proteomes" id="UP000695022">
    <property type="component" value="Unplaced"/>
</dbReference>
<evidence type="ECO:0000313" key="2">
    <source>
        <dbReference type="Proteomes" id="UP000695022"/>
    </source>
</evidence>
<dbReference type="RefSeq" id="XP_014678620.1">
    <property type="nucleotide sequence ID" value="XM_014823134.1"/>
</dbReference>
<keyword evidence="2" id="KW-1185">Reference proteome</keyword>
<dbReference type="GeneID" id="106818425"/>
<protein>
    <submittedName>
        <fullName evidence="3">MTSS1-like protein</fullName>
    </submittedName>
</protein>
<dbReference type="Pfam" id="PF08397">
    <property type="entry name" value="IMD"/>
    <property type="match status" value="1"/>
</dbReference>
<reference evidence="3" key="1">
    <citation type="submission" date="2025-08" db="UniProtKB">
        <authorList>
            <consortium name="RefSeq"/>
        </authorList>
    </citation>
    <scope>IDENTIFICATION</scope>
</reference>
<organism evidence="2 3">
    <name type="scientific">Priapulus caudatus</name>
    <name type="common">Priapulid worm</name>
    <dbReference type="NCBI Taxonomy" id="37621"/>
    <lineage>
        <taxon>Eukaryota</taxon>
        <taxon>Metazoa</taxon>
        <taxon>Ecdysozoa</taxon>
        <taxon>Scalidophora</taxon>
        <taxon>Priapulida</taxon>
        <taxon>Priapulimorpha</taxon>
        <taxon>Priapulimorphida</taxon>
        <taxon>Priapulidae</taxon>
        <taxon>Priapulus</taxon>
    </lineage>
</organism>
<sequence>MSNENVKVEKVKVEKVSAHQPAFVDVNSFAIMDKECSALGGLFQSVVNDMKGSYIVFEDFAAKALKLHQHLKVTSLAAAAFLDSFQRVADMATGTK</sequence>
<dbReference type="Gene3D" id="1.20.1270.60">
    <property type="entry name" value="Arfaptin homology (AH) domain/BAR domain"/>
    <property type="match status" value="1"/>
</dbReference>
<dbReference type="PROSITE" id="PS51338">
    <property type="entry name" value="IMD"/>
    <property type="match status" value="1"/>
</dbReference>
<feature type="domain" description="IMD" evidence="1">
    <location>
        <begin position="27"/>
        <end position="96"/>
    </location>
</feature>
<accession>A0ABM1F2E9</accession>